<dbReference type="AlphaFoldDB" id="A0A5A7RHE3"/>
<keyword evidence="3" id="KW-1185">Reference proteome</keyword>
<gene>
    <name evidence="2" type="ORF">STAS_34363</name>
</gene>
<name>A0A5A7RHE3_STRAF</name>
<evidence type="ECO:0000256" key="1">
    <source>
        <dbReference type="SAM" id="MobiDB-lite"/>
    </source>
</evidence>
<proteinExistence type="predicted"/>
<evidence type="ECO:0000313" key="2">
    <source>
        <dbReference type="EMBL" id="GER56626.1"/>
    </source>
</evidence>
<feature type="region of interest" description="Disordered" evidence="1">
    <location>
        <begin position="53"/>
        <end position="112"/>
    </location>
</feature>
<feature type="compositionally biased region" description="Low complexity" evidence="1">
    <location>
        <begin position="96"/>
        <end position="108"/>
    </location>
</feature>
<sequence length="186" mass="21191">MIDYSDEPKNLKKFNSFLPFPRFHLFVHFLLQIRLKVRPISITGWAAPAGHDADRKISPPYCRRQTARYSRSAGKVDESFGSRSGESNRNPRSRQPRSSSRSSSVKSPSSRRRMRWFRRRLVQATSRRTSGDHEHCLSSGCGGLRGDPRWRSGSGSAIVSLSGNERRMSRWRGIKGRELCVGPRMG</sequence>
<protein>
    <submittedName>
        <fullName evidence="2">PAK-box/P21-Rho-binding family protein</fullName>
    </submittedName>
</protein>
<reference evidence="3" key="1">
    <citation type="journal article" date="2019" name="Curr. Biol.">
        <title>Genome Sequence of Striga asiatica Provides Insight into the Evolution of Plant Parasitism.</title>
        <authorList>
            <person name="Yoshida S."/>
            <person name="Kim S."/>
            <person name="Wafula E.K."/>
            <person name="Tanskanen J."/>
            <person name="Kim Y.M."/>
            <person name="Honaas L."/>
            <person name="Yang Z."/>
            <person name="Spallek T."/>
            <person name="Conn C.E."/>
            <person name="Ichihashi Y."/>
            <person name="Cheong K."/>
            <person name="Cui S."/>
            <person name="Der J.P."/>
            <person name="Gundlach H."/>
            <person name="Jiao Y."/>
            <person name="Hori C."/>
            <person name="Ishida J.K."/>
            <person name="Kasahara H."/>
            <person name="Kiba T."/>
            <person name="Kim M.S."/>
            <person name="Koo N."/>
            <person name="Laohavisit A."/>
            <person name="Lee Y.H."/>
            <person name="Lumba S."/>
            <person name="McCourt P."/>
            <person name="Mortimer J.C."/>
            <person name="Mutuku J.M."/>
            <person name="Nomura T."/>
            <person name="Sasaki-Sekimoto Y."/>
            <person name="Seto Y."/>
            <person name="Wang Y."/>
            <person name="Wakatake T."/>
            <person name="Sakakibara H."/>
            <person name="Demura T."/>
            <person name="Yamaguchi S."/>
            <person name="Yoneyama K."/>
            <person name="Manabe R.I."/>
            <person name="Nelson D.C."/>
            <person name="Schulman A.H."/>
            <person name="Timko M.P."/>
            <person name="dePamphilis C.W."/>
            <person name="Choi D."/>
            <person name="Shirasu K."/>
        </authorList>
    </citation>
    <scope>NUCLEOTIDE SEQUENCE [LARGE SCALE GENOMIC DNA]</scope>
    <source>
        <strain evidence="3">cv. UVA1</strain>
    </source>
</reference>
<organism evidence="2 3">
    <name type="scientific">Striga asiatica</name>
    <name type="common">Asiatic witchweed</name>
    <name type="synonym">Buchnera asiatica</name>
    <dbReference type="NCBI Taxonomy" id="4170"/>
    <lineage>
        <taxon>Eukaryota</taxon>
        <taxon>Viridiplantae</taxon>
        <taxon>Streptophyta</taxon>
        <taxon>Embryophyta</taxon>
        <taxon>Tracheophyta</taxon>
        <taxon>Spermatophyta</taxon>
        <taxon>Magnoliopsida</taxon>
        <taxon>eudicotyledons</taxon>
        <taxon>Gunneridae</taxon>
        <taxon>Pentapetalae</taxon>
        <taxon>asterids</taxon>
        <taxon>lamiids</taxon>
        <taxon>Lamiales</taxon>
        <taxon>Orobanchaceae</taxon>
        <taxon>Buchnereae</taxon>
        <taxon>Striga</taxon>
    </lineage>
</organism>
<dbReference type="Proteomes" id="UP000325081">
    <property type="component" value="Unassembled WGS sequence"/>
</dbReference>
<evidence type="ECO:0000313" key="3">
    <source>
        <dbReference type="Proteomes" id="UP000325081"/>
    </source>
</evidence>
<accession>A0A5A7RHE3</accession>
<comment type="caution">
    <text evidence="2">The sequence shown here is derived from an EMBL/GenBank/DDBJ whole genome shotgun (WGS) entry which is preliminary data.</text>
</comment>
<dbReference type="EMBL" id="BKCP01012737">
    <property type="protein sequence ID" value="GER56626.1"/>
    <property type="molecule type" value="Genomic_DNA"/>
</dbReference>